<feature type="transmembrane region" description="Helical" evidence="1">
    <location>
        <begin position="162"/>
        <end position="184"/>
    </location>
</feature>
<feature type="transmembrane region" description="Helical" evidence="1">
    <location>
        <begin position="64"/>
        <end position="81"/>
    </location>
</feature>
<reference evidence="2" key="1">
    <citation type="submission" date="2019-08" db="EMBL/GenBank/DDBJ databases">
        <authorList>
            <person name="Kucharzyk K."/>
            <person name="Murdoch R.W."/>
            <person name="Higgins S."/>
            <person name="Loffler F."/>
        </authorList>
    </citation>
    <scope>NUCLEOTIDE SEQUENCE</scope>
</reference>
<accession>A0A644ZJ59</accession>
<dbReference type="EMBL" id="VSSQ01009119">
    <property type="protein sequence ID" value="MPM40767.1"/>
    <property type="molecule type" value="Genomic_DNA"/>
</dbReference>
<keyword evidence="1" id="KW-0812">Transmembrane</keyword>
<feature type="transmembrane region" description="Helical" evidence="1">
    <location>
        <begin position="6"/>
        <end position="22"/>
    </location>
</feature>
<proteinExistence type="predicted"/>
<protein>
    <submittedName>
        <fullName evidence="2">Uncharacterized protein</fullName>
    </submittedName>
</protein>
<evidence type="ECO:0000256" key="1">
    <source>
        <dbReference type="SAM" id="Phobius"/>
    </source>
</evidence>
<dbReference type="AlphaFoldDB" id="A0A644ZJ59"/>
<keyword evidence="1" id="KW-0472">Membrane</keyword>
<name>A0A644ZJ59_9ZZZZ</name>
<evidence type="ECO:0000313" key="2">
    <source>
        <dbReference type="EMBL" id="MPM40767.1"/>
    </source>
</evidence>
<gene>
    <name evidence="2" type="ORF">SDC9_87415</name>
</gene>
<feature type="transmembrane region" description="Helical" evidence="1">
    <location>
        <begin position="34"/>
        <end position="52"/>
    </location>
</feature>
<organism evidence="2">
    <name type="scientific">bioreactor metagenome</name>
    <dbReference type="NCBI Taxonomy" id="1076179"/>
    <lineage>
        <taxon>unclassified sequences</taxon>
        <taxon>metagenomes</taxon>
        <taxon>ecological metagenomes</taxon>
    </lineage>
</organism>
<comment type="caution">
    <text evidence="2">The sequence shown here is derived from an EMBL/GenBank/DDBJ whole genome shotgun (WGS) entry which is preliminary data.</text>
</comment>
<sequence length="187" mass="21549">MEGIIIEILIIYLIFMAIMVTMDLKLKNFVPEKYSNILIIAMYVVIFTVRWAGTGFSPKAYESLSLLIVPAALIITYTFVIKSKFYCFKGIDKKFVRKNRDEISKIIQEYKFHNLQGKSDISLGSNNIIFEKVSASQIKECLSMIGDYLDDNRDKYSDKDYVVYYTKVFLVPSTILAFLMFAAFKIG</sequence>
<keyword evidence="1" id="KW-1133">Transmembrane helix</keyword>